<evidence type="ECO:0000256" key="1">
    <source>
        <dbReference type="SAM" id="MobiDB-lite"/>
    </source>
</evidence>
<feature type="compositionally biased region" description="Polar residues" evidence="1">
    <location>
        <begin position="74"/>
        <end position="85"/>
    </location>
</feature>
<sequence length="127" mass="14691">MDDYLLDQMTQVVELLPRYESAADPVGSRRGRRPKLKKDLHLRVESKILTLRELFLRVYDLSGIVTHPRIWTLQRQSNSTPQENHGTPPVPRPTSQGRLRLRHRLSRELGQDIDDLVLSFSLLNLGT</sequence>
<proteinExistence type="predicted"/>
<organism evidence="2 3">
    <name type="scientific">Puccinia graminis f. sp. tritici</name>
    <dbReference type="NCBI Taxonomy" id="56615"/>
    <lineage>
        <taxon>Eukaryota</taxon>
        <taxon>Fungi</taxon>
        <taxon>Dikarya</taxon>
        <taxon>Basidiomycota</taxon>
        <taxon>Pucciniomycotina</taxon>
        <taxon>Pucciniomycetes</taxon>
        <taxon>Pucciniales</taxon>
        <taxon>Pucciniaceae</taxon>
        <taxon>Puccinia</taxon>
    </lineage>
</organism>
<gene>
    <name evidence="2" type="ORF">PGTUg99_025508</name>
</gene>
<reference evidence="2 3" key="1">
    <citation type="submission" date="2019-05" db="EMBL/GenBank/DDBJ databases">
        <title>Emergence of the Ug99 lineage of the wheat stem rust pathogen through somatic hybridization.</title>
        <authorList>
            <person name="Li F."/>
            <person name="Upadhyaya N.M."/>
            <person name="Sperschneider J."/>
            <person name="Matny O."/>
            <person name="Nguyen-Phuc H."/>
            <person name="Mago R."/>
            <person name="Raley C."/>
            <person name="Miller M.E."/>
            <person name="Silverstein K.A.T."/>
            <person name="Henningsen E."/>
            <person name="Hirsch C.D."/>
            <person name="Visser B."/>
            <person name="Pretorius Z.A."/>
            <person name="Steffenson B.J."/>
            <person name="Schwessinger B."/>
            <person name="Dodds P.N."/>
            <person name="Figueroa M."/>
        </authorList>
    </citation>
    <scope>NUCLEOTIDE SEQUENCE [LARGE SCALE GENOMIC DNA]</scope>
    <source>
        <strain evidence="2 3">Ug99</strain>
    </source>
</reference>
<feature type="region of interest" description="Disordered" evidence="1">
    <location>
        <begin position="74"/>
        <end position="96"/>
    </location>
</feature>
<protein>
    <submittedName>
        <fullName evidence="2">Uncharacterized protein</fullName>
    </submittedName>
</protein>
<evidence type="ECO:0000313" key="3">
    <source>
        <dbReference type="Proteomes" id="UP000325313"/>
    </source>
</evidence>
<evidence type="ECO:0000313" key="2">
    <source>
        <dbReference type="EMBL" id="KAA1095362.1"/>
    </source>
</evidence>
<dbReference type="AlphaFoldDB" id="A0A5B0P3F2"/>
<dbReference type="Proteomes" id="UP000325313">
    <property type="component" value="Unassembled WGS sequence"/>
</dbReference>
<name>A0A5B0P3F2_PUCGR</name>
<dbReference type="EMBL" id="VDEP01000372">
    <property type="protein sequence ID" value="KAA1095362.1"/>
    <property type="molecule type" value="Genomic_DNA"/>
</dbReference>
<comment type="caution">
    <text evidence="2">The sequence shown here is derived from an EMBL/GenBank/DDBJ whole genome shotgun (WGS) entry which is preliminary data.</text>
</comment>
<accession>A0A5B0P3F2</accession>